<gene>
    <name evidence="8" type="ORF">JETT_1804</name>
</gene>
<dbReference type="PANTHER" id="PTHR47245">
    <property type="entry name" value="PEPTIDYLPROLYL ISOMERASE"/>
    <property type="match status" value="1"/>
</dbReference>
<dbReference type="GO" id="GO:0003755">
    <property type="term" value="F:peptidyl-prolyl cis-trans isomerase activity"/>
    <property type="evidence" value="ECO:0007669"/>
    <property type="project" value="UniProtKB-KW"/>
</dbReference>
<evidence type="ECO:0000256" key="4">
    <source>
        <dbReference type="ARBA" id="ARBA00023110"/>
    </source>
</evidence>
<comment type="catalytic activity">
    <reaction evidence="1">
        <text>[protein]-peptidylproline (omega=180) = [protein]-peptidylproline (omega=0)</text>
        <dbReference type="Rhea" id="RHEA:16237"/>
        <dbReference type="Rhea" id="RHEA-COMP:10747"/>
        <dbReference type="Rhea" id="RHEA-COMP:10748"/>
        <dbReference type="ChEBI" id="CHEBI:83833"/>
        <dbReference type="ChEBI" id="CHEBI:83834"/>
        <dbReference type="EC" id="5.2.1.8"/>
    </reaction>
</comment>
<dbReference type="InterPro" id="IPR000297">
    <property type="entry name" value="PPIase_PpiC"/>
</dbReference>
<evidence type="ECO:0000256" key="5">
    <source>
        <dbReference type="ARBA" id="ARBA00023235"/>
    </source>
</evidence>
<dbReference type="InterPro" id="IPR046357">
    <property type="entry name" value="PPIase_dom_sf"/>
</dbReference>
<feature type="domain" description="PpiC" evidence="7">
    <location>
        <begin position="184"/>
        <end position="271"/>
    </location>
</feature>
<organism evidence="8 9">
    <name type="scientific">Candidatus Jettenia ecosi</name>
    <dbReference type="NCBI Taxonomy" id="2494326"/>
    <lineage>
        <taxon>Bacteria</taxon>
        <taxon>Pseudomonadati</taxon>
        <taxon>Planctomycetota</taxon>
        <taxon>Candidatus Brocadiia</taxon>
        <taxon>Candidatus Brocadiales</taxon>
        <taxon>Candidatus Brocadiaceae</taxon>
        <taxon>Candidatus Jettenia</taxon>
    </lineage>
</organism>
<dbReference type="Pfam" id="PF00639">
    <property type="entry name" value="Rotamase"/>
    <property type="match status" value="1"/>
</dbReference>
<evidence type="ECO:0000256" key="3">
    <source>
        <dbReference type="ARBA" id="ARBA00022729"/>
    </source>
</evidence>
<proteinExistence type="predicted"/>
<protein>
    <recommendedName>
        <fullName evidence="2">peptidylprolyl isomerase</fullName>
        <ecNumber evidence="2">5.2.1.8</ecNumber>
    </recommendedName>
</protein>
<name>A0A533QB47_9BACT</name>
<evidence type="ECO:0000259" key="7">
    <source>
        <dbReference type="PROSITE" id="PS50198"/>
    </source>
</evidence>
<dbReference type="Gene3D" id="1.10.4030.10">
    <property type="entry name" value="Porin chaperone SurA, peptide-binding domain"/>
    <property type="match status" value="1"/>
</dbReference>
<dbReference type="InterPro" id="IPR027304">
    <property type="entry name" value="Trigger_fact/SurA_dom_sf"/>
</dbReference>
<evidence type="ECO:0000313" key="8">
    <source>
        <dbReference type="EMBL" id="TLD41935.1"/>
    </source>
</evidence>
<keyword evidence="5 6" id="KW-0413">Isomerase</keyword>
<dbReference type="PROSITE" id="PS50198">
    <property type="entry name" value="PPIC_PPIASE_2"/>
    <property type="match status" value="1"/>
</dbReference>
<evidence type="ECO:0000256" key="1">
    <source>
        <dbReference type="ARBA" id="ARBA00000971"/>
    </source>
</evidence>
<keyword evidence="4 6" id="KW-0697">Rotamase</keyword>
<dbReference type="SUPFAM" id="SSF54534">
    <property type="entry name" value="FKBP-like"/>
    <property type="match status" value="1"/>
</dbReference>
<comment type="caution">
    <text evidence="8">The sequence shown here is derived from an EMBL/GenBank/DDBJ whole genome shotgun (WGS) entry which is preliminary data.</text>
</comment>
<dbReference type="EC" id="5.2.1.8" evidence="2"/>
<sequence length="320" mass="36148">MKIHVTMYLLALFVFVGASFTKITLGEESNTKKITQNGQQTVADTDKDVVAIVNGQKITRQDLSNLLIDTYGEDALEVLIRRSLIYQEAEKEGINVTATEVEQKLKKLVSTEIEDLMRINRIKDKADLEKELAKVGASFEQLEEKLLKKMRKQAEVEILAEKIMTKTIAITEEDLQKAYDLEYGEKIEASQIVFKSRRDAEEALKKLRAGADFETLAKNESIDRASAIKGGKMQPFSPKDTVGKEVASLKTGELSDIIKTDYGYHIMKVTNRKAASNKNYKAARGELEKVVKNQRYRERIGPWLISLVENASITKNLNRN</sequence>
<dbReference type="InterPro" id="IPR050245">
    <property type="entry name" value="PrsA_foldase"/>
</dbReference>
<evidence type="ECO:0000256" key="6">
    <source>
        <dbReference type="PROSITE-ProRule" id="PRU00278"/>
    </source>
</evidence>
<dbReference type="AlphaFoldDB" id="A0A533QB47"/>
<keyword evidence="3" id="KW-0732">Signal</keyword>
<accession>A0A533QB47</accession>
<evidence type="ECO:0000256" key="2">
    <source>
        <dbReference type="ARBA" id="ARBA00013194"/>
    </source>
</evidence>
<reference evidence="8 9" key="1">
    <citation type="submission" date="2019-04" db="EMBL/GenBank/DDBJ databases">
        <title>Genome of a novel bacterium Candidatus Jettenia ecosi reconstructed from metagenome of an anammox bioreactor.</title>
        <authorList>
            <person name="Mardanov A.V."/>
            <person name="Beletsky A.V."/>
            <person name="Ravin N.V."/>
            <person name="Botchkova E.A."/>
            <person name="Litti Y.V."/>
            <person name="Nozhevnikova A.N."/>
        </authorList>
    </citation>
    <scope>NUCLEOTIDE SEQUENCE [LARGE SCALE GENOMIC DNA]</scope>
    <source>
        <strain evidence="8">J2</strain>
    </source>
</reference>
<dbReference type="EMBL" id="SULG01000032">
    <property type="protein sequence ID" value="TLD41935.1"/>
    <property type="molecule type" value="Genomic_DNA"/>
</dbReference>
<dbReference type="Proteomes" id="UP000319783">
    <property type="component" value="Unassembled WGS sequence"/>
</dbReference>
<dbReference type="PANTHER" id="PTHR47245:SF1">
    <property type="entry name" value="FOLDASE PROTEIN PRSA"/>
    <property type="match status" value="1"/>
</dbReference>
<dbReference type="SUPFAM" id="SSF109998">
    <property type="entry name" value="Triger factor/SurA peptide-binding domain-like"/>
    <property type="match status" value="1"/>
</dbReference>
<evidence type="ECO:0000313" key="9">
    <source>
        <dbReference type="Proteomes" id="UP000319783"/>
    </source>
</evidence>
<dbReference type="Gene3D" id="3.10.50.40">
    <property type="match status" value="1"/>
</dbReference>